<dbReference type="OrthoDB" id="9803125at2"/>
<dbReference type="EC" id="1.15.1.1" evidence="8"/>
<comment type="function">
    <text evidence="5">Destroys superoxide anion radicals which are normally produced within the cells and which are toxic to biological systems. Catalyzes the dismutation of superoxide anion radicals into O2 and H2O2 by successive reduction and oxidation of the transition metal ion at the active site.</text>
</comment>
<evidence type="ECO:0000313" key="12">
    <source>
        <dbReference type="EMBL" id="PTQ13083.1"/>
    </source>
</evidence>
<keyword evidence="4 8" id="KW-0560">Oxidoreductase</keyword>
<keyword evidence="3 7" id="KW-0479">Metal-binding</keyword>
<dbReference type="PIRSF" id="PIRSF000349">
    <property type="entry name" value="SODismutase"/>
    <property type="match status" value="1"/>
</dbReference>
<feature type="binding site" evidence="7">
    <location>
        <position position="204"/>
    </location>
    <ligand>
        <name>Mn(2+)</name>
        <dbReference type="ChEBI" id="CHEBI:29035"/>
    </ligand>
</feature>
<dbReference type="Pfam" id="PF00081">
    <property type="entry name" value="Sod_Fe_N"/>
    <property type="match status" value="1"/>
</dbReference>
<reference evidence="12 13" key="1">
    <citation type="submission" date="2017-09" db="EMBL/GenBank/DDBJ databases">
        <title>Sphingomonas panjinensis sp.nov., isolated from oil-contaminated soil.</title>
        <authorList>
            <person name="Wang L."/>
            <person name="Chen L."/>
        </authorList>
    </citation>
    <scope>NUCLEOTIDE SEQUENCE [LARGE SCALE GENOMIC DNA]</scope>
    <source>
        <strain evidence="12 13">FW-11</strain>
    </source>
</reference>
<comment type="caution">
    <text evidence="12">The sequence shown here is derived from an EMBL/GenBank/DDBJ whole genome shotgun (WGS) entry which is preliminary data.</text>
</comment>
<evidence type="ECO:0000259" key="10">
    <source>
        <dbReference type="Pfam" id="PF00081"/>
    </source>
</evidence>
<accession>A0A2T5G1R0</accession>
<evidence type="ECO:0000256" key="6">
    <source>
        <dbReference type="ARBA" id="ARBA00047393"/>
    </source>
</evidence>
<keyword evidence="9" id="KW-0732">Signal</keyword>
<evidence type="ECO:0000256" key="5">
    <source>
        <dbReference type="ARBA" id="ARBA00024318"/>
    </source>
</evidence>
<dbReference type="Pfam" id="PF02777">
    <property type="entry name" value="Sod_Fe_C"/>
    <property type="match status" value="1"/>
</dbReference>
<dbReference type="Gene3D" id="3.55.40.20">
    <property type="entry name" value="Iron/manganese superoxide dismutase, C-terminal domain"/>
    <property type="match status" value="1"/>
</dbReference>
<feature type="binding site" evidence="7">
    <location>
        <position position="208"/>
    </location>
    <ligand>
        <name>Mn(2+)</name>
        <dbReference type="ChEBI" id="CHEBI:29035"/>
    </ligand>
</feature>
<dbReference type="Proteomes" id="UP000244162">
    <property type="component" value="Unassembled WGS sequence"/>
</dbReference>
<dbReference type="EMBL" id="NWBU01000004">
    <property type="protein sequence ID" value="PTQ13083.1"/>
    <property type="molecule type" value="Genomic_DNA"/>
</dbReference>
<feature type="chain" id="PRO_5015680087" description="Superoxide dismutase" evidence="9">
    <location>
        <begin position="29"/>
        <end position="243"/>
    </location>
</feature>
<dbReference type="PANTHER" id="PTHR43595:SF2">
    <property type="entry name" value="SMALL RIBOSOMAL SUBUNIT PROTEIN MS42"/>
    <property type="match status" value="1"/>
</dbReference>
<dbReference type="GO" id="GO:0005737">
    <property type="term" value="C:cytoplasm"/>
    <property type="evidence" value="ECO:0007669"/>
    <property type="project" value="TreeGrafter"/>
</dbReference>
<evidence type="ECO:0000256" key="4">
    <source>
        <dbReference type="ARBA" id="ARBA00023002"/>
    </source>
</evidence>
<dbReference type="PROSITE" id="PS00088">
    <property type="entry name" value="SOD_MN"/>
    <property type="match status" value="1"/>
</dbReference>
<dbReference type="InterPro" id="IPR036324">
    <property type="entry name" value="Mn/Fe_SOD_N_sf"/>
</dbReference>
<dbReference type="InterPro" id="IPR036314">
    <property type="entry name" value="SOD_C_sf"/>
</dbReference>
<dbReference type="InterPro" id="IPR019831">
    <property type="entry name" value="Mn/Fe_SOD_N"/>
</dbReference>
<dbReference type="InterPro" id="IPR019833">
    <property type="entry name" value="Mn/Fe_SOD_BS"/>
</dbReference>
<dbReference type="FunFam" id="3.55.40.20:FF:000001">
    <property type="entry name" value="Superoxide dismutase"/>
    <property type="match status" value="1"/>
</dbReference>
<proteinExistence type="inferred from homology"/>
<dbReference type="PANTHER" id="PTHR43595">
    <property type="entry name" value="37S RIBOSOMAL PROTEIN S26, MITOCHONDRIAL"/>
    <property type="match status" value="1"/>
</dbReference>
<evidence type="ECO:0000256" key="9">
    <source>
        <dbReference type="SAM" id="SignalP"/>
    </source>
</evidence>
<name>A0A2T5G1R0_9SPHN</name>
<organism evidence="12 13">
    <name type="scientific">Sphingomonas oleivorans</name>
    <dbReference type="NCBI Taxonomy" id="1735121"/>
    <lineage>
        <taxon>Bacteria</taxon>
        <taxon>Pseudomonadati</taxon>
        <taxon>Pseudomonadota</taxon>
        <taxon>Alphaproteobacteria</taxon>
        <taxon>Sphingomonadales</taxon>
        <taxon>Sphingomonadaceae</taxon>
        <taxon>Sphingomonas</taxon>
    </lineage>
</organism>
<comment type="function">
    <text evidence="8">Destroys radicals which are normally produced within the cells and which are toxic to biological systems.</text>
</comment>
<dbReference type="GO" id="GO:0004784">
    <property type="term" value="F:superoxide dismutase activity"/>
    <property type="evidence" value="ECO:0007669"/>
    <property type="project" value="UniProtKB-EC"/>
</dbReference>
<comment type="cofactor">
    <cofactor evidence="1">
        <name>Fe(3+)</name>
        <dbReference type="ChEBI" id="CHEBI:29034"/>
    </cofactor>
</comment>
<dbReference type="InterPro" id="IPR019832">
    <property type="entry name" value="Mn/Fe_SOD_C"/>
</dbReference>
<evidence type="ECO:0000313" key="13">
    <source>
        <dbReference type="Proteomes" id="UP000244162"/>
    </source>
</evidence>
<feature type="binding site" evidence="7">
    <location>
        <position position="116"/>
    </location>
    <ligand>
        <name>Mn(2+)</name>
        <dbReference type="ChEBI" id="CHEBI:29035"/>
    </ligand>
</feature>
<comment type="similarity">
    <text evidence="2 8">Belongs to the iron/manganese superoxide dismutase family.</text>
</comment>
<evidence type="ECO:0000256" key="2">
    <source>
        <dbReference type="ARBA" id="ARBA00008714"/>
    </source>
</evidence>
<dbReference type="AlphaFoldDB" id="A0A2T5G1R0"/>
<dbReference type="SUPFAM" id="SSF54719">
    <property type="entry name" value="Fe,Mn superoxide dismutase (SOD), C-terminal domain"/>
    <property type="match status" value="1"/>
</dbReference>
<dbReference type="Gene3D" id="1.10.287.990">
    <property type="entry name" value="Fe,Mn superoxide dismutase (SOD) domain"/>
    <property type="match status" value="1"/>
</dbReference>
<sequence length="243" mass="25931">MKMTVKALFAGLAIATATLATAPAFAQAAPAPATAPVAGPFSLAPLPYAYDALAPVIDEATMKLHHDKHHQAYVDALNKAVTADPALQGQTLEQLVAKAGTLPTVVRNNAGGHWNHTFYWKTMTAPAKSGAPSGALAAAIEASFGSLDKFKAAFKEAGTKQFGSGWVWLIVGADGKLAITSTPNQDNPLMDVAAVKGLPVLGNDVWEHAYYLTYNNRRGDYLEAWWKVVDWAEVSRRFAAARR</sequence>
<evidence type="ECO:0000256" key="8">
    <source>
        <dbReference type="RuleBase" id="RU000414"/>
    </source>
</evidence>
<feature type="signal peptide" evidence="9">
    <location>
        <begin position="1"/>
        <end position="28"/>
    </location>
</feature>
<evidence type="ECO:0000256" key="7">
    <source>
        <dbReference type="PIRSR" id="PIRSR000349-1"/>
    </source>
</evidence>
<gene>
    <name evidence="12" type="ORF">CLG96_02805</name>
</gene>
<keyword evidence="13" id="KW-1185">Reference proteome</keyword>
<evidence type="ECO:0000259" key="11">
    <source>
        <dbReference type="Pfam" id="PF02777"/>
    </source>
</evidence>
<comment type="catalytic activity">
    <reaction evidence="6">
        <text>2 superoxide + 2 H(+) = H2O2 + O2</text>
        <dbReference type="Rhea" id="RHEA:20696"/>
        <dbReference type="ChEBI" id="CHEBI:15378"/>
        <dbReference type="ChEBI" id="CHEBI:15379"/>
        <dbReference type="ChEBI" id="CHEBI:16240"/>
        <dbReference type="ChEBI" id="CHEBI:18421"/>
        <dbReference type="EC" id="1.15.1.1"/>
    </reaction>
    <physiologicalReaction direction="left-to-right" evidence="6">
        <dbReference type="Rhea" id="RHEA:20697"/>
    </physiologicalReaction>
</comment>
<dbReference type="GO" id="GO:0046914">
    <property type="term" value="F:transition metal ion binding"/>
    <property type="evidence" value="ECO:0007669"/>
    <property type="project" value="UniProtKB-ARBA"/>
</dbReference>
<protein>
    <recommendedName>
        <fullName evidence="8">Superoxide dismutase</fullName>
        <ecNumber evidence="8">1.15.1.1</ecNumber>
    </recommendedName>
</protein>
<dbReference type="SUPFAM" id="SSF46609">
    <property type="entry name" value="Fe,Mn superoxide dismutase (SOD), N-terminal domain"/>
    <property type="match status" value="1"/>
</dbReference>
<evidence type="ECO:0000256" key="3">
    <source>
        <dbReference type="ARBA" id="ARBA00022723"/>
    </source>
</evidence>
<feature type="domain" description="Manganese/iron superoxide dismutase N-terminal" evidence="10">
    <location>
        <begin position="41"/>
        <end position="123"/>
    </location>
</feature>
<feature type="domain" description="Manganese/iron superoxide dismutase C-terminal" evidence="11">
    <location>
        <begin position="132"/>
        <end position="237"/>
    </location>
</feature>
<evidence type="ECO:0000256" key="1">
    <source>
        <dbReference type="ARBA" id="ARBA00001965"/>
    </source>
</evidence>
<dbReference type="PRINTS" id="PR01703">
    <property type="entry name" value="MNSODISMTASE"/>
</dbReference>
<feature type="binding site" evidence="7">
    <location>
        <position position="65"/>
    </location>
    <ligand>
        <name>Mn(2+)</name>
        <dbReference type="ChEBI" id="CHEBI:29035"/>
    </ligand>
</feature>
<dbReference type="InterPro" id="IPR001189">
    <property type="entry name" value="Mn/Fe_SOD"/>
</dbReference>